<keyword evidence="1" id="KW-0812">Transmembrane</keyword>
<dbReference type="Proteomes" id="UP000663929">
    <property type="component" value="Chromosome"/>
</dbReference>
<protein>
    <submittedName>
        <fullName evidence="2">Carboxypeptidase regulatory-like domain-containing protein</fullName>
    </submittedName>
</protein>
<feature type="transmembrane region" description="Helical" evidence="1">
    <location>
        <begin position="21"/>
        <end position="40"/>
    </location>
</feature>
<proteinExistence type="predicted"/>
<accession>A0A8A4TIC0</accession>
<dbReference type="Gene3D" id="2.60.40.1120">
    <property type="entry name" value="Carboxypeptidase-like, regulatory domain"/>
    <property type="match status" value="1"/>
</dbReference>
<feature type="transmembrane region" description="Helical" evidence="1">
    <location>
        <begin position="77"/>
        <end position="94"/>
    </location>
</feature>
<keyword evidence="2" id="KW-0378">Hydrolase</keyword>
<dbReference type="KEGG" id="scor:J3U87_23620"/>
<feature type="transmembrane region" description="Helical" evidence="1">
    <location>
        <begin position="46"/>
        <end position="70"/>
    </location>
</feature>
<keyword evidence="2" id="KW-0645">Protease</keyword>
<dbReference type="EMBL" id="CP071793">
    <property type="protein sequence ID" value="QTD48581.1"/>
    <property type="molecule type" value="Genomic_DNA"/>
</dbReference>
<dbReference type="SUPFAM" id="SSF49464">
    <property type="entry name" value="Carboxypeptidase regulatory domain-like"/>
    <property type="match status" value="1"/>
</dbReference>
<keyword evidence="1" id="KW-0472">Membrane</keyword>
<sequence length="266" mass="29106">MSEERKSQELAPNPSNKERTAVFVFGVILVFVFLGLIIFVPDPTPFQYTVFRIVLSLAAAGVATFIPGLINVEIRKIIRAGGAIAVFVIVYFYAPAGMPTGSKPYRLFITVLNQEGLPVSNAKITTDTAEQIRKLDNAWELVVRDRKAGDTVNIYAAFGFTQGKESVVLGGDKEYRISITLKKRTDGIISGRVTDQRGHPLSGVFVSVLGHEPDGIRTDDQGHFKLKTHAAPGEEVRVTAESDNLSWSGYIPAGGSVEIRLNERNE</sequence>
<evidence type="ECO:0000313" key="2">
    <source>
        <dbReference type="EMBL" id="QTD48581.1"/>
    </source>
</evidence>
<evidence type="ECO:0000313" key="3">
    <source>
        <dbReference type="Proteomes" id="UP000663929"/>
    </source>
</evidence>
<evidence type="ECO:0000256" key="1">
    <source>
        <dbReference type="SAM" id="Phobius"/>
    </source>
</evidence>
<organism evidence="2 3">
    <name type="scientific">Sulfidibacter corallicola</name>
    <dbReference type="NCBI Taxonomy" id="2818388"/>
    <lineage>
        <taxon>Bacteria</taxon>
        <taxon>Pseudomonadati</taxon>
        <taxon>Acidobacteriota</taxon>
        <taxon>Holophagae</taxon>
        <taxon>Acanthopleuribacterales</taxon>
        <taxon>Acanthopleuribacteraceae</taxon>
        <taxon>Sulfidibacter</taxon>
    </lineage>
</organism>
<gene>
    <name evidence="2" type="ORF">J3U87_23620</name>
</gene>
<keyword evidence="3" id="KW-1185">Reference proteome</keyword>
<name>A0A8A4TIC0_SULCO</name>
<keyword evidence="2" id="KW-0121">Carboxypeptidase</keyword>
<dbReference type="InterPro" id="IPR008969">
    <property type="entry name" value="CarboxyPept-like_regulatory"/>
</dbReference>
<dbReference type="GO" id="GO:0004180">
    <property type="term" value="F:carboxypeptidase activity"/>
    <property type="evidence" value="ECO:0007669"/>
    <property type="project" value="UniProtKB-KW"/>
</dbReference>
<dbReference type="AlphaFoldDB" id="A0A8A4TIC0"/>
<dbReference type="RefSeq" id="WP_237378233.1">
    <property type="nucleotide sequence ID" value="NZ_CP071793.1"/>
</dbReference>
<reference evidence="2" key="1">
    <citation type="submission" date="2021-03" db="EMBL/GenBank/DDBJ databases">
        <title>Acanthopleuribacteraceae sp. M133.</title>
        <authorList>
            <person name="Wang G."/>
        </authorList>
    </citation>
    <scope>NUCLEOTIDE SEQUENCE</scope>
    <source>
        <strain evidence="2">M133</strain>
    </source>
</reference>
<keyword evidence="1" id="KW-1133">Transmembrane helix</keyword>